<dbReference type="AlphaFoldDB" id="A0AA35JSL6"/>
<dbReference type="GO" id="GO:0070578">
    <property type="term" value="C:RISC-loading complex"/>
    <property type="evidence" value="ECO:0007669"/>
    <property type="project" value="InterPro"/>
</dbReference>
<evidence type="ECO:0000313" key="14">
    <source>
        <dbReference type="EMBL" id="CAI5765407.1"/>
    </source>
</evidence>
<comment type="function">
    <text evidence="10">Required for formation of the RNA induced silencing complex (RISC). Component of the RISC loading complex (RLC), also known as the micro-RNA (miRNA) loading complex (miRLC), which is composed of DICER1, AGO2 and TARBP2. Within the RLC/miRLC, DICER1 and TARBP2 are required to process precursor miRNAs (pre-miRNAs) to mature miRNAs and then load them onto AGO2. AGO2 bound to the mature miRNA constitutes the minimal RISC and may subsequently dissociate from DICER1 and TARBP2. May also play a role in the production of short interfering RNAs (siRNAs) from double-stranded RNA (dsRNA) by DICER1. Binds in vitro to the PRM1 3'-UTR. Seems to act as a repressor of translation. For some pre-miRNA substrates, may also alter the choice of cleavage site by DICER1. Negatively regulates IRF7-mediated IFN-beta signaling triggered by viral infection by inhibiting the phosphorylation of IRF7 and promoting its 'Lys'-48-linked ubiquitination and degradation.</text>
</comment>
<dbReference type="InterPro" id="IPR051247">
    <property type="entry name" value="RLC_Component"/>
</dbReference>
<dbReference type="GO" id="GO:0005634">
    <property type="term" value="C:nucleus"/>
    <property type="evidence" value="ECO:0007669"/>
    <property type="project" value="UniProtKB-SubCell"/>
</dbReference>
<proteinExistence type="inferred from homology"/>
<dbReference type="Proteomes" id="UP001178461">
    <property type="component" value="Chromosome 2"/>
</dbReference>
<feature type="domain" description="DRBM" evidence="13">
    <location>
        <begin position="145"/>
        <end position="212"/>
    </location>
</feature>
<evidence type="ECO:0000256" key="9">
    <source>
        <dbReference type="ARBA" id="ARBA00023242"/>
    </source>
</evidence>
<dbReference type="Pfam" id="PF00035">
    <property type="entry name" value="dsrm"/>
    <property type="match status" value="2"/>
</dbReference>
<evidence type="ECO:0000256" key="7">
    <source>
        <dbReference type="ARBA" id="ARBA00022884"/>
    </source>
</evidence>
<evidence type="ECO:0000256" key="1">
    <source>
        <dbReference type="ARBA" id="ARBA00004123"/>
    </source>
</evidence>
<keyword evidence="3 11" id="KW-0963">Cytoplasm</keyword>
<dbReference type="FunFam" id="3.30.160.20:FF:000019">
    <property type="entry name" value="RISC-loading complex subunit TARBP2"/>
    <property type="match status" value="1"/>
</dbReference>
<dbReference type="GO" id="GO:0003725">
    <property type="term" value="F:double-stranded RNA binding"/>
    <property type="evidence" value="ECO:0007669"/>
    <property type="project" value="InterPro"/>
</dbReference>
<dbReference type="Gene3D" id="3.30.160.20">
    <property type="match status" value="3"/>
</dbReference>
<dbReference type="GO" id="GO:0030422">
    <property type="term" value="P:siRNA processing"/>
    <property type="evidence" value="ECO:0007669"/>
    <property type="project" value="UniProtKB-UniRule"/>
</dbReference>
<dbReference type="FunFam" id="3.30.160.20:FF:000120">
    <property type="entry name" value="RISC-loading complex subunit TARBP2"/>
    <property type="match status" value="1"/>
</dbReference>
<feature type="domain" description="DRBM" evidence="13">
    <location>
        <begin position="402"/>
        <end position="470"/>
    </location>
</feature>
<evidence type="ECO:0000256" key="5">
    <source>
        <dbReference type="ARBA" id="ARBA00022737"/>
    </source>
</evidence>
<dbReference type="CDD" id="cd10844">
    <property type="entry name" value="DSRM_TARBP2_rpt2"/>
    <property type="match status" value="1"/>
</dbReference>
<evidence type="ECO:0000256" key="11">
    <source>
        <dbReference type="HAMAP-Rule" id="MF_03034"/>
    </source>
</evidence>
<dbReference type="GO" id="GO:0098795">
    <property type="term" value="P:global gene silencing by mRNA cleavage"/>
    <property type="evidence" value="ECO:0007669"/>
    <property type="project" value="UniProtKB-UniRule"/>
</dbReference>
<feature type="region of interest" description="Disordered" evidence="12">
    <location>
        <begin position="239"/>
        <end position="270"/>
    </location>
</feature>
<dbReference type="SMART" id="SM00358">
    <property type="entry name" value="DSRM"/>
    <property type="match status" value="3"/>
</dbReference>
<dbReference type="SUPFAM" id="SSF54768">
    <property type="entry name" value="dsRNA-binding domain-like"/>
    <property type="match status" value="3"/>
</dbReference>
<dbReference type="InterPro" id="IPR044471">
    <property type="entry name" value="TRBP2_DSRM_3"/>
</dbReference>
<gene>
    <name evidence="11" type="primary">TARBP2</name>
    <name evidence="14" type="ORF">PODLI_1B025678</name>
</gene>
<dbReference type="InterPro" id="IPR044470">
    <property type="entry name" value="TRBP2_DSRM_2"/>
</dbReference>
<organism evidence="14 15">
    <name type="scientific">Podarcis lilfordi</name>
    <name type="common">Lilford's wall lizard</name>
    <dbReference type="NCBI Taxonomy" id="74358"/>
    <lineage>
        <taxon>Eukaryota</taxon>
        <taxon>Metazoa</taxon>
        <taxon>Chordata</taxon>
        <taxon>Craniata</taxon>
        <taxon>Vertebrata</taxon>
        <taxon>Euteleostomi</taxon>
        <taxon>Lepidosauria</taxon>
        <taxon>Squamata</taxon>
        <taxon>Bifurcata</taxon>
        <taxon>Unidentata</taxon>
        <taxon>Episquamata</taxon>
        <taxon>Laterata</taxon>
        <taxon>Lacertibaenia</taxon>
        <taxon>Lacertidae</taxon>
        <taxon>Podarcis</taxon>
    </lineage>
</organism>
<dbReference type="GO" id="GO:0035198">
    <property type="term" value="F:miRNA binding"/>
    <property type="evidence" value="ECO:0007669"/>
    <property type="project" value="UniProtKB-UniRule"/>
</dbReference>
<dbReference type="GO" id="GO:0016442">
    <property type="term" value="C:RISC complex"/>
    <property type="evidence" value="ECO:0007669"/>
    <property type="project" value="UniProtKB-UniRule"/>
</dbReference>
<dbReference type="InterPro" id="IPR014720">
    <property type="entry name" value="dsRBD_dom"/>
</dbReference>
<evidence type="ECO:0000256" key="12">
    <source>
        <dbReference type="SAM" id="MobiDB-lite"/>
    </source>
</evidence>
<dbReference type="GO" id="GO:0070922">
    <property type="term" value="P:RISC complex assembly"/>
    <property type="evidence" value="ECO:0007669"/>
    <property type="project" value="UniProtKB-UniRule"/>
</dbReference>
<evidence type="ECO:0000256" key="10">
    <source>
        <dbReference type="ARBA" id="ARBA00054902"/>
    </source>
</evidence>
<dbReference type="GO" id="GO:0031054">
    <property type="term" value="P:pre-miRNA processing"/>
    <property type="evidence" value="ECO:0007669"/>
    <property type="project" value="UniProtKB-UniRule"/>
</dbReference>
<dbReference type="GO" id="GO:0042803">
    <property type="term" value="F:protein homodimerization activity"/>
    <property type="evidence" value="ECO:0007669"/>
    <property type="project" value="UniProtKB-UniRule"/>
</dbReference>
<comment type="subcellular location">
    <subcellularLocation>
        <location evidence="2 11">Cytoplasm</location>
    </subcellularLocation>
    <subcellularLocation>
        <location evidence="1">Nucleus</location>
    </subcellularLocation>
</comment>
<comment type="subunit">
    <text evidence="11">Self-associates. Component of the RISC loading complex (RLC), or micro-RNA (miRNA) loading complex (miRLC), which is composed of DICER1, AGO2 and TARBP2. Note that the trimeric RLC/miRLC is also referred to as RISC.</text>
</comment>
<comment type="similarity">
    <text evidence="11">Belongs to the TARBP2 family.</text>
</comment>
<keyword evidence="4" id="KW-0597">Phosphoprotein</keyword>
<reference evidence="14" key="1">
    <citation type="submission" date="2022-12" db="EMBL/GenBank/DDBJ databases">
        <authorList>
            <person name="Alioto T."/>
            <person name="Alioto T."/>
            <person name="Gomez Garrido J."/>
        </authorList>
    </citation>
    <scope>NUCLEOTIDE SEQUENCE</scope>
</reference>
<keyword evidence="15" id="KW-1185">Reference proteome</keyword>
<dbReference type="CDD" id="cd19890">
    <property type="entry name" value="DSRM_TARBP2_rpt1"/>
    <property type="match status" value="1"/>
</dbReference>
<evidence type="ECO:0000256" key="2">
    <source>
        <dbReference type="ARBA" id="ARBA00004496"/>
    </source>
</evidence>
<keyword evidence="8 11" id="KW-0943">RNA-mediated gene silencing</keyword>
<keyword evidence="6 11" id="KW-0810">Translation regulation</keyword>
<feature type="region of interest" description="Disordered" evidence="12">
    <location>
        <begin position="48"/>
        <end position="73"/>
    </location>
</feature>
<keyword evidence="5" id="KW-0677">Repeat</keyword>
<evidence type="ECO:0000313" key="15">
    <source>
        <dbReference type="Proteomes" id="UP001178461"/>
    </source>
</evidence>
<accession>A0AA35JSL6</accession>
<evidence type="ECO:0000259" key="13">
    <source>
        <dbReference type="PROSITE" id="PS50137"/>
    </source>
</evidence>
<dbReference type="CDD" id="cd19893">
    <property type="entry name" value="DSRM_TARBP2_rpt3"/>
    <property type="match status" value="1"/>
</dbReference>
<protein>
    <recommendedName>
        <fullName evidence="11">RISC-loading complex subunit TARBP2</fullName>
    </recommendedName>
</protein>
<dbReference type="InterPro" id="IPR044469">
    <property type="entry name" value="TRBP2_DSRM_1"/>
</dbReference>
<name>A0AA35JSL6_9SAUR</name>
<dbReference type="GO" id="GO:1903798">
    <property type="term" value="P:regulation of miRNA processing"/>
    <property type="evidence" value="ECO:0007669"/>
    <property type="project" value="InterPro"/>
</dbReference>
<keyword evidence="7 11" id="KW-0694">RNA-binding</keyword>
<evidence type="ECO:0000256" key="8">
    <source>
        <dbReference type="ARBA" id="ARBA00023158"/>
    </source>
</evidence>
<dbReference type="PANTHER" id="PTHR46205">
    <property type="entry name" value="LOQUACIOUS, ISOFORM B"/>
    <property type="match status" value="1"/>
</dbReference>
<dbReference type="GO" id="GO:0035197">
    <property type="term" value="F:siRNA binding"/>
    <property type="evidence" value="ECO:0007669"/>
    <property type="project" value="UniProtKB-UniRule"/>
</dbReference>
<sequence>MASERNIYLSVAVSVTLGDYFSQRASRDKARPLLAVRPSGLLGVVVPVPKPPRDLGPAPDSNFQDAPRSAREEAAAAAGWRQGRRFLSPGHCEPGWRAAGVAVAAAAGQEEGMSEEEAEEPCGSARSCGGFPSIEQMLASNPGKTPISLLQEYGTRIGKTPVYDLLKAEGQAHQPNFTFRVTVGDISCTGQGPSKKAAKHKAAEVALRLLKGGNMLEPAAVEEASSPFSLEPLAQTTAPVNAPVPTLPVSSPRSSAMDMKSPVSPQQSECNPVGALQELVVQKGWRLPEYTVTQESGPAHRKEFTMTCRVERFIEIGSGTSKKLAKRNAAAKMLVRIHNVPLDPREGSEAEMEEDQFSIIAGTKVDGVKGRGSGCTWDSLRNSVGEKILHLKSHPLGVLNAGFCSLLQELSEEQSFDISYLDIDEMSLSGLYQCLVELSTQPTTVCHGSAMSRHAARADAARNALQYLKIMAGGK</sequence>
<dbReference type="EMBL" id="OX395127">
    <property type="protein sequence ID" value="CAI5765407.1"/>
    <property type="molecule type" value="Genomic_DNA"/>
</dbReference>
<dbReference type="GO" id="GO:0070921">
    <property type="term" value="P:regulation of siRNA processing"/>
    <property type="evidence" value="ECO:0007669"/>
    <property type="project" value="InterPro"/>
</dbReference>
<keyword evidence="9" id="KW-0539">Nucleus</keyword>
<dbReference type="GO" id="GO:0005737">
    <property type="term" value="C:cytoplasm"/>
    <property type="evidence" value="ECO:0007669"/>
    <property type="project" value="UniProtKB-SubCell"/>
</dbReference>
<dbReference type="InterPro" id="IPR028605">
    <property type="entry name" value="TRBP2"/>
</dbReference>
<evidence type="ECO:0000256" key="4">
    <source>
        <dbReference type="ARBA" id="ARBA00022553"/>
    </source>
</evidence>
<dbReference type="PROSITE" id="PS50137">
    <property type="entry name" value="DS_RBD"/>
    <property type="match status" value="3"/>
</dbReference>
<evidence type="ECO:0000256" key="3">
    <source>
        <dbReference type="ARBA" id="ARBA00022490"/>
    </source>
</evidence>
<dbReference type="GO" id="GO:0006417">
    <property type="term" value="P:regulation of translation"/>
    <property type="evidence" value="ECO:0007669"/>
    <property type="project" value="UniProtKB-KW"/>
</dbReference>
<evidence type="ECO:0000256" key="6">
    <source>
        <dbReference type="ARBA" id="ARBA00022845"/>
    </source>
</evidence>
<feature type="domain" description="DRBM" evidence="13">
    <location>
        <begin position="271"/>
        <end position="339"/>
    </location>
</feature>
<dbReference type="PANTHER" id="PTHR46205:SF1">
    <property type="entry name" value="RISC-LOADING COMPLEX SUBUNIT TARBP2"/>
    <property type="match status" value="1"/>
</dbReference>
<dbReference type="GO" id="GO:0070883">
    <property type="term" value="F:pre-miRNA binding"/>
    <property type="evidence" value="ECO:0007669"/>
    <property type="project" value="InterPro"/>
</dbReference>
<dbReference type="HAMAP" id="MF_03034">
    <property type="entry name" value="TRBP2"/>
    <property type="match status" value="1"/>
</dbReference>
<dbReference type="GO" id="GO:0046782">
    <property type="term" value="P:regulation of viral transcription"/>
    <property type="evidence" value="ECO:0007669"/>
    <property type="project" value="InterPro"/>
</dbReference>
<dbReference type="FunFam" id="3.30.160.20:FF:000018">
    <property type="entry name" value="RISC-loading complex subunit TARBP2 isoform X3"/>
    <property type="match status" value="1"/>
</dbReference>